<gene>
    <name evidence="2" type="ORF">H5V45_11715</name>
</gene>
<proteinExistence type="predicted"/>
<name>A0A7X0RGP7_9ACTN</name>
<feature type="region of interest" description="Disordered" evidence="1">
    <location>
        <begin position="31"/>
        <end position="69"/>
    </location>
</feature>
<sequence length="199" mass="20496">MVGRRALRGWGRVVAVAAAAVLLVGCGADDGARQARASDPASSSGVPPNVTVEDASDPPDSPALPPEAMDPSATLAELVDFHDRDLSGSWFDPDDGHVHVGVATPAGRDLLERKGLTDDPGIVVEPAERSLLAGQRLARSFVRHATSADDISGMGALPEGDGIELMVAADELSADQLDELGALPFRVVVTLGQGFGSLD</sequence>
<keyword evidence="3" id="KW-1185">Reference proteome</keyword>
<evidence type="ECO:0000313" key="2">
    <source>
        <dbReference type="EMBL" id="MBB6627984.1"/>
    </source>
</evidence>
<evidence type="ECO:0000313" key="3">
    <source>
        <dbReference type="Proteomes" id="UP000523955"/>
    </source>
</evidence>
<dbReference type="RefSeq" id="WP_185253080.1">
    <property type="nucleotide sequence ID" value="NZ_JACKXE010000001.1"/>
</dbReference>
<evidence type="ECO:0000256" key="1">
    <source>
        <dbReference type="SAM" id="MobiDB-lite"/>
    </source>
</evidence>
<accession>A0A7X0RGP7</accession>
<comment type="caution">
    <text evidence="2">The sequence shown here is derived from an EMBL/GenBank/DDBJ whole genome shotgun (WGS) entry which is preliminary data.</text>
</comment>
<dbReference type="Proteomes" id="UP000523955">
    <property type="component" value="Unassembled WGS sequence"/>
</dbReference>
<dbReference type="PROSITE" id="PS51257">
    <property type="entry name" value="PROKAR_LIPOPROTEIN"/>
    <property type="match status" value="1"/>
</dbReference>
<reference evidence="2 3" key="1">
    <citation type="submission" date="2020-08" db="EMBL/GenBank/DDBJ databases">
        <authorList>
            <person name="Seo M.-J."/>
        </authorList>
    </citation>
    <scope>NUCLEOTIDE SEQUENCE [LARGE SCALE GENOMIC DNA]</scope>
    <source>
        <strain evidence="2 3">KIGAM211</strain>
    </source>
</reference>
<protein>
    <submittedName>
        <fullName evidence="2">Uncharacterized protein</fullName>
    </submittedName>
</protein>
<dbReference type="AlphaFoldDB" id="A0A7X0RGP7"/>
<dbReference type="EMBL" id="JACKXE010000001">
    <property type="protein sequence ID" value="MBB6627984.1"/>
    <property type="molecule type" value="Genomic_DNA"/>
</dbReference>
<organism evidence="2 3">
    <name type="scientific">Nocardioides luti</name>
    <dbReference type="NCBI Taxonomy" id="2761101"/>
    <lineage>
        <taxon>Bacteria</taxon>
        <taxon>Bacillati</taxon>
        <taxon>Actinomycetota</taxon>
        <taxon>Actinomycetes</taxon>
        <taxon>Propionibacteriales</taxon>
        <taxon>Nocardioidaceae</taxon>
        <taxon>Nocardioides</taxon>
    </lineage>
</organism>